<organism evidence="1 2">
    <name type="scientific">Paramecium sonneborni</name>
    <dbReference type="NCBI Taxonomy" id="65129"/>
    <lineage>
        <taxon>Eukaryota</taxon>
        <taxon>Sar</taxon>
        <taxon>Alveolata</taxon>
        <taxon>Ciliophora</taxon>
        <taxon>Intramacronucleata</taxon>
        <taxon>Oligohymenophorea</taxon>
        <taxon>Peniculida</taxon>
        <taxon>Parameciidae</taxon>
        <taxon>Paramecium</taxon>
    </lineage>
</organism>
<protein>
    <submittedName>
        <fullName evidence="1">Uncharacterized protein</fullName>
    </submittedName>
</protein>
<evidence type="ECO:0000313" key="2">
    <source>
        <dbReference type="Proteomes" id="UP000692954"/>
    </source>
</evidence>
<accession>A0A8S1RF79</accession>
<gene>
    <name evidence="1" type="ORF">PSON_ATCC_30995.1.T1580108</name>
</gene>
<evidence type="ECO:0000313" key="1">
    <source>
        <dbReference type="EMBL" id="CAD8125385.1"/>
    </source>
</evidence>
<dbReference type="Proteomes" id="UP000692954">
    <property type="component" value="Unassembled WGS sequence"/>
</dbReference>
<dbReference type="AlphaFoldDB" id="A0A8S1RF79"/>
<sequence length="62" mass="7552">MNTPFLQIGPTFQYYNKKDAYEQLKKEVFLINQGCHQLLEQWVQQDHVEKAHQKHCHNFKLH</sequence>
<proteinExistence type="predicted"/>
<dbReference type="EMBL" id="CAJJDN010000158">
    <property type="protein sequence ID" value="CAD8125385.1"/>
    <property type="molecule type" value="Genomic_DNA"/>
</dbReference>
<keyword evidence="2" id="KW-1185">Reference proteome</keyword>
<comment type="caution">
    <text evidence="1">The sequence shown here is derived from an EMBL/GenBank/DDBJ whole genome shotgun (WGS) entry which is preliminary data.</text>
</comment>
<reference evidence="1" key="1">
    <citation type="submission" date="2021-01" db="EMBL/GenBank/DDBJ databases">
        <authorList>
            <consortium name="Genoscope - CEA"/>
            <person name="William W."/>
        </authorList>
    </citation>
    <scope>NUCLEOTIDE SEQUENCE</scope>
</reference>
<name>A0A8S1RF79_9CILI</name>